<dbReference type="Pfam" id="PF00392">
    <property type="entry name" value="GntR"/>
    <property type="match status" value="1"/>
</dbReference>
<dbReference type="InterPro" id="IPR015424">
    <property type="entry name" value="PyrdxlP-dep_Trfase"/>
</dbReference>
<dbReference type="Gene3D" id="3.40.640.10">
    <property type="entry name" value="Type I PLP-dependent aspartate aminotransferase-like (Major domain)"/>
    <property type="match status" value="1"/>
</dbReference>
<dbReference type="PROSITE" id="PS50949">
    <property type="entry name" value="HTH_GNTR"/>
    <property type="match status" value="1"/>
</dbReference>
<dbReference type="SUPFAM" id="SSF46785">
    <property type="entry name" value="Winged helix' DNA-binding domain"/>
    <property type="match status" value="1"/>
</dbReference>
<dbReference type="InterPro" id="IPR036390">
    <property type="entry name" value="WH_DNA-bd_sf"/>
</dbReference>
<dbReference type="EMBL" id="QHLQ01000007">
    <property type="protein sequence ID" value="NIZ61182.1"/>
    <property type="molecule type" value="Genomic_DNA"/>
</dbReference>
<keyword evidence="5" id="KW-0804">Transcription</keyword>
<organism evidence="7 8">
    <name type="scientific">Parasedimentitalea denitrificans</name>
    <dbReference type="NCBI Taxonomy" id="2211118"/>
    <lineage>
        <taxon>Bacteria</taxon>
        <taxon>Pseudomonadati</taxon>
        <taxon>Pseudomonadota</taxon>
        <taxon>Alphaproteobacteria</taxon>
        <taxon>Rhodobacterales</taxon>
        <taxon>Paracoccaceae</taxon>
        <taxon>Parasedimentitalea</taxon>
    </lineage>
</organism>
<evidence type="ECO:0000256" key="2">
    <source>
        <dbReference type="ARBA" id="ARBA00022898"/>
    </source>
</evidence>
<dbReference type="Pfam" id="PF00155">
    <property type="entry name" value="Aminotran_1_2"/>
    <property type="match status" value="1"/>
</dbReference>
<keyword evidence="2" id="KW-0663">Pyridoxal phosphate</keyword>
<keyword evidence="7" id="KW-0032">Aminotransferase</keyword>
<evidence type="ECO:0000256" key="5">
    <source>
        <dbReference type="ARBA" id="ARBA00023163"/>
    </source>
</evidence>
<evidence type="ECO:0000313" key="8">
    <source>
        <dbReference type="Proteomes" id="UP001429564"/>
    </source>
</evidence>
<keyword evidence="3" id="KW-0805">Transcription regulation</keyword>
<gene>
    <name evidence="7" type="ORF">DL239_09350</name>
</gene>
<keyword evidence="4" id="KW-0238">DNA-binding</keyword>
<comment type="caution">
    <text evidence="7">The sequence shown here is derived from an EMBL/GenBank/DDBJ whole genome shotgun (WGS) entry which is preliminary data.</text>
</comment>
<proteinExistence type="inferred from homology"/>
<reference evidence="7 8" key="1">
    <citation type="submission" date="2018-05" db="EMBL/GenBank/DDBJ databases">
        <authorList>
            <person name="Zhang Y.-J."/>
        </authorList>
    </citation>
    <scope>NUCLEOTIDE SEQUENCE [LARGE SCALE GENOMIC DNA]</scope>
    <source>
        <strain evidence="7 8">CY04</strain>
    </source>
</reference>
<keyword evidence="8" id="KW-1185">Reference proteome</keyword>
<evidence type="ECO:0000313" key="7">
    <source>
        <dbReference type="EMBL" id="NIZ61182.1"/>
    </source>
</evidence>
<keyword evidence="7" id="KW-0808">Transferase</keyword>
<dbReference type="CDD" id="cd07377">
    <property type="entry name" value="WHTH_GntR"/>
    <property type="match status" value="1"/>
</dbReference>
<protein>
    <submittedName>
        <fullName evidence="7">PLP-dependent aminotransferase family protein</fullName>
    </submittedName>
</protein>
<sequence length="461" mass="49507">MSDFACLLSPEDPTPRYQQICDGLRAQITQGQLQPGVRLPASRALSQDLGVARSTVVTAYEQLVAEGYLESRPGAGIFVCDITPIAPPAAEPAQHIPSSPALPGVLSPGEPDPDVFPVQPWARCVARVARNTPVALIQLEDPFGDPELRREIAAYAGRWRGITATADQVIVTGGATAALELAMILLVEDGQLALETPGYTPTHHFAAARGWEVDWLPVGKQGATPPARPAQVTILTPSHQFPLGGTLPVPMRQAFLQAAKDRGGWIIEDDFDSEFRYAGQPVPAMAALDHGGRCVYVGTFSKTFSHALRLGYLILPQGLVERFRAALSQSSGGAAVTAQRPLAEFLASGQYDRHIRRARRLYAQRYTAAADALEKWPADIGSFHRHEAGMQIAFHLSNDMRDTPIVTAARAAGISIRGLSSCDPSGQAQGLLIGFCQSQPDAISGQLDSLLGIIRQHLRIT</sequence>
<dbReference type="Gene3D" id="1.10.10.10">
    <property type="entry name" value="Winged helix-like DNA-binding domain superfamily/Winged helix DNA-binding domain"/>
    <property type="match status" value="1"/>
</dbReference>
<dbReference type="InterPro" id="IPR004839">
    <property type="entry name" value="Aminotransferase_I/II_large"/>
</dbReference>
<dbReference type="InterPro" id="IPR015421">
    <property type="entry name" value="PyrdxlP-dep_Trfase_major"/>
</dbReference>
<dbReference type="GO" id="GO:0008483">
    <property type="term" value="F:transaminase activity"/>
    <property type="evidence" value="ECO:0007669"/>
    <property type="project" value="UniProtKB-KW"/>
</dbReference>
<dbReference type="SUPFAM" id="SSF53383">
    <property type="entry name" value="PLP-dependent transferases"/>
    <property type="match status" value="1"/>
</dbReference>
<dbReference type="InterPro" id="IPR051446">
    <property type="entry name" value="HTH_trans_reg/aminotransferase"/>
</dbReference>
<dbReference type="PANTHER" id="PTHR46577:SF1">
    <property type="entry name" value="HTH-TYPE TRANSCRIPTIONAL REGULATORY PROTEIN GABR"/>
    <property type="match status" value="1"/>
</dbReference>
<feature type="domain" description="HTH gntR-type" evidence="6">
    <location>
        <begin position="14"/>
        <end position="82"/>
    </location>
</feature>
<dbReference type="CDD" id="cd00609">
    <property type="entry name" value="AAT_like"/>
    <property type="match status" value="1"/>
</dbReference>
<dbReference type="RefSeq" id="WP_167683800.1">
    <property type="nucleotide sequence ID" value="NZ_QHLQ01000007.1"/>
</dbReference>
<evidence type="ECO:0000256" key="1">
    <source>
        <dbReference type="ARBA" id="ARBA00005384"/>
    </source>
</evidence>
<accession>A0ABX0W956</accession>
<comment type="similarity">
    <text evidence="1">In the C-terminal section; belongs to the class-I pyridoxal-phosphate-dependent aminotransferase family.</text>
</comment>
<evidence type="ECO:0000259" key="6">
    <source>
        <dbReference type="PROSITE" id="PS50949"/>
    </source>
</evidence>
<name>A0ABX0W956_9RHOB</name>
<evidence type="ECO:0000256" key="3">
    <source>
        <dbReference type="ARBA" id="ARBA00023015"/>
    </source>
</evidence>
<dbReference type="Proteomes" id="UP001429564">
    <property type="component" value="Unassembled WGS sequence"/>
</dbReference>
<dbReference type="InterPro" id="IPR036388">
    <property type="entry name" value="WH-like_DNA-bd_sf"/>
</dbReference>
<evidence type="ECO:0000256" key="4">
    <source>
        <dbReference type="ARBA" id="ARBA00023125"/>
    </source>
</evidence>
<dbReference type="PANTHER" id="PTHR46577">
    <property type="entry name" value="HTH-TYPE TRANSCRIPTIONAL REGULATORY PROTEIN GABR"/>
    <property type="match status" value="1"/>
</dbReference>
<dbReference type="InterPro" id="IPR000524">
    <property type="entry name" value="Tscrpt_reg_HTH_GntR"/>
</dbReference>
<dbReference type="PRINTS" id="PR00035">
    <property type="entry name" value="HTHGNTR"/>
</dbReference>
<dbReference type="SMART" id="SM00345">
    <property type="entry name" value="HTH_GNTR"/>
    <property type="match status" value="1"/>
</dbReference>